<dbReference type="NCBIfam" id="TIGR00726">
    <property type="entry name" value="peptidoglycan editing factor PgeF"/>
    <property type="match status" value="1"/>
</dbReference>
<dbReference type="SUPFAM" id="SSF64438">
    <property type="entry name" value="CNF1/YfiH-like putative cysteine hydrolases"/>
    <property type="match status" value="1"/>
</dbReference>
<organism evidence="13">
    <name type="scientific">Alkalihalophilus sp. As8PL</name>
    <dbReference type="NCBI Taxonomy" id="3237103"/>
    <lineage>
        <taxon>Bacteria</taxon>
        <taxon>Bacillati</taxon>
        <taxon>Bacillota</taxon>
        <taxon>Bacilli</taxon>
        <taxon>Bacillales</taxon>
        <taxon>Bacillaceae</taxon>
        <taxon>Alkalihalophilus</taxon>
    </lineage>
</organism>
<evidence type="ECO:0000256" key="10">
    <source>
        <dbReference type="ARBA" id="ARBA00048968"/>
    </source>
</evidence>
<dbReference type="EMBL" id="CP162551">
    <property type="protein sequence ID" value="XDI36572.1"/>
    <property type="molecule type" value="Genomic_DNA"/>
</dbReference>
<comment type="catalytic activity">
    <reaction evidence="9">
        <text>adenosine + H2O + H(+) = inosine + NH4(+)</text>
        <dbReference type="Rhea" id="RHEA:24408"/>
        <dbReference type="ChEBI" id="CHEBI:15377"/>
        <dbReference type="ChEBI" id="CHEBI:15378"/>
        <dbReference type="ChEBI" id="CHEBI:16335"/>
        <dbReference type="ChEBI" id="CHEBI:17596"/>
        <dbReference type="ChEBI" id="CHEBI:28938"/>
        <dbReference type="EC" id="3.5.4.4"/>
    </reaction>
    <physiologicalReaction direction="left-to-right" evidence="9">
        <dbReference type="Rhea" id="RHEA:24409"/>
    </physiologicalReaction>
</comment>
<keyword evidence="5" id="KW-0808">Transferase</keyword>
<evidence type="ECO:0000256" key="11">
    <source>
        <dbReference type="ARBA" id="ARBA00049893"/>
    </source>
</evidence>
<keyword evidence="8" id="KW-0862">Zinc</keyword>
<reference evidence="13" key="1">
    <citation type="submission" date="2024-07" db="EMBL/GenBank/DDBJ databases">
        <title>Identification and characteristics of an arsenic-resistant bacterial isolate, which belongs to a novel species.</title>
        <authorList>
            <person name="Juszczyk A."/>
            <person name="Kowalczyk A."/>
            <person name="Was K."/>
            <person name="Kosowicz W."/>
            <person name="Budzyn A."/>
            <person name="Latowski D."/>
        </authorList>
    </citation>
    <scope>NUCLEOTIDE SEQUENCE</scope>
    <source>
        <strain evidence="13">As8PL</strain>
    </source>
</reference>
<comment type="catalytic activity">
    <reaction evidence="11">
        <text>S-methyl-5'-thioadenosine + phosphate = 5-(methylsulfanyl)-alpha-D-ribose 1-phosphate + adenine</text>
        <dbReference type="Rhea" id="RHEA:11852"/>
        <dbReference type="ChEBI" id="CHEBI:16708"/>
        <dbReference type="ChEBI" id="CHEBI:17509"/>
        <dbReference type="ChEBI" id="CHEBI:43474"/>
        <dbReference type="ChEBI" id="CHEBI:58533"/>
        <dbReference type="EC" id="2.4.2.28"/>
    </reaction>
    <physiologicalReaction direction="left-to-right" evidence="11">
        <dbReference type="Rhea" id="RHEA:11853"/>
    </physiologicalReaction>
</comment>
<dbReference type="InterPro" id="IPR038371">
    <property type="entry name" value="Cu_polyphenol_OxRdtase_sf"/>
</dbReference>
<comment type="catalytic activity">
    <reaction evidence="1">
        <text>inosine + phosphate = alpha-D-ribose 1-phosphate + hypoxanthine</text>
        <dbReference type="Rhea" id="RHEA:27646"/>
        <dbReference type="ChEBI" id="CHEBI:17368"/>
        <dbReference type="ChEBI" id="CHEBI:17596"/>
        <dbReference type="ChEBI" id="CHEBI:43474"/>
        <dbReference type="ChEBI" id="CHEBI:57720"/>
        <dbReference type="EC" id="2.4.2.1"/>
    </reaction>
    <physiologicalReaction direction="left-to-right" evidence="1">
        <dbReference type="Rhea" id="RHEA:27647"/>
    </physiologicalReaction>
</comment>
<evidence type="ECO:0000256" key="8">
    <source>
        <dbReference type="ARBA" id="ARBA00022833"/>
    </source>
</evidence>
<comment type="similarity">
    <text evidence="4 12">Belongs to the purine nucleoside phosphorylase YfiH/LACC1 family.</text>
</comment>
<comment type="function">
    <text evidence="3">Purine nucleoside enzyme that catalyzes the phosphorolysis of adenosine and inosine nucleosides, yielding D-ribose 1-phosphate and the respective free bases, adenine and hypoxanthine. Also catalyzes the phosphorolysis of S-methyl-5'-thioadenosine into adenine and S-methyl-5-thio-alpha-D-ribose 1-phosphate. Also has adenosine deaminase activity.</text>
</comment>
<dbReference type="GO" id="GO:0016787">
    <property type="term" value="F:hydrolase activity"/>
    <property type="evidence" value="ECO:0007669"/>
    <property type="project" value="UniProtKB-KW"/>
</dbReference>
<dbReference type="PANTHER" id="PTHR30616">
    <property type="entry name" value="UNCHARACTERIZED PROTEIN YFIH"/>
    <property type="match status" value="1"/>
</dbReference>
<evidence type="ECO:0000256" key="2">
    <source>
        <dbReference type="ARBA" id="ARBA00001947"/>
    </source>
</evidence>
<evidence type="ECO:0000256" key="12">
    <source>
        <dbReference type="RuleBase" id="RU361274"/>
    </source>
</evidence>
<comment type="cofactor">
    <cofactor evidence="2">
        <name>Zn(2+)</name>
        <dbReference type="ChEBI" id="CHEBI:29105"/>
    </cofactor>
</comment>
<dbReference type="GO" id="GO:0005507">
    <property type="term" value="F:copper ion binding"/>
    <property type="evidence" value="ECO:0007669"/>
    <property type="project" value="TreeGrafter"/>
</dbReference>
<dbReference type="Gene3D" id="3.60.140.10">
    <property type="entry name" value="CNF1/YfiH-like putative cysteine hydrolases"/>
    <property type="match status" value="1"/>
</dbReference>
<evidence type="ECO:0000256" key="3">
    <source>
        <dbReference type="ARBA" id="ARBA00003215"/>
    </source>
</evidence>
<name>A0AB39BS03_9BACI</name>
<protein>
    <recommendedName>
        <fullName evidence="12">Purine nucleoside phosphorylase</fullName>
    </recommendedName>
</protein>
<gene>
    <name evidence="13" type="primary">pgeF</name>
    <name evidence="13" type="ORF">AB3N04_18135</name>
</gene>
<evidence type="ECO:0000256" key="9">
    <source>
        <dbReference type="ARBA" id="ARBA00047989"/>
    </source>
</evidence>
<evidence type="ECO:0000256" key="1">
    <source>
        <dbReference type="ARBA" id="ARBA00000553"/>
    </source>
</evidence>
<dbReference type="PANTHER" id="PTHR30616:SF2">
    <property type="entry name" value="PURINE NUCLEOSIDE PHOSPHORYLASE LACC1"/>
    <property type="match status" value="1"/>
</dbReference>
<dbReference type="RefSeq" id="WP_368503999.1">
    <property type="nucleotide sequence ID" value="NZ_CP162551.1"/>
</dbReference>
<keyword evidence="7" id="KW-0378">Hydrolase</keyword>
<dbReference type="InterPro" id="IPR011324">
    <property type="entry name" value="Cytotoxic_necrot_fac-like_cat"/>
</dbReference>
<dbReference type="GO" id="GO:0017061">
    <property type="term" value="F:S-methyl-5-thioadenosine phosphorylase activity"/>
    <property type="evidence" value="ECO:0007669"/>
    <property type="project" value="UniProtKB-EC"/>
</dbReference>
<proteinExistence type="inferred from homology"/>
<evidence type="ECO:0000256" key="4">
    <source>
        <dbReference type="ARBA" id="ARBA00007353"/>
    </source>
</evidence>
<evidence type="ECO:0000313" key="13">
    <source>
        <dbReference type="EMBL" id="XDI36572.1"/>
    </source>
</evidence>
<dbReference type="InterPro" id="IPR003730">
    <property type="entry name" value="Cu_polyphenol_OxRdtase"/>
</dbReference>
<dbReference type="AlphaFoldDB" id="A0AB39BS03"/>
<comment type="catalytic activity">
    <reaction evidence="10">
        <text>adenosine + phosphate = alpha-D-ribose 1-phosphate + adenine</text>
        <dbReference type="Rhea" id="RHEA:27642"/>
        <dbReference type="ChEBI" id="CHEBI:16335"/>
        <dbReference type="ChEBI" id="CHEBI:16708"/>
        <dbReference type="ChEBI" id="CHEBI:43474"/>
        <dbReference type="ChEBI" id="CHEBI:57720"/>
        <dbReference type="EC" id="2.4.2.1"/>
    </reaction>
    <physiologicalReaction direction="left-to-right" evidence="10">
        <dbReference type="Rhea" id="RHEA:27643"/>
    </physiologicalReaction>
</comment>
<keyword evidence="6" id="KW-0479">Metal-binding</keyword>
<sequence length="272" mass="30076">MGEPFIQQKSTFLAIDCWQKENSSLVAGFTTREGGVSQPPFDSLNMGFHVNDLDEDVQKNRELIAEALSFPLNHWVGSEQVHKATIKKVTKEHQGLGSRSLQDAISATDGLYTKESGILLTSLYADCVPLIFYAKNQGIIGVAHAGWKGTVQLIGPKMISLWQDREGVPLEDIQVAIAPCISGNAYEVDDVPIEAVLKVFPEAVEKKIYTENERGRYQLDLRLLNAELLISAGLKREQLLISSICTANDPRMYSYRADGGKTGRMMSFIGLK</sequence>
<accession>A0AB39BS03</accession>
<evidence type="ECO:0000256" key="7">
    <source>
        <dbReference type="ARBA" id="ARBA00022801"/>
    </source>
</evidence>
<dbReference type="CDD" id="cd16833">
    <property type="entry name" value="YfiH"/>
    <property type="match status" value="1"/>
</dbReference>
<evidence type="ECO:0000256" key="5">
    <source>
        <dbReference type="ARBA" id="ARBA00022679"/>
    </source>
</evidence>
<dbReference type="Pfam" id="PF02578">
    <property type="entry name" value="Cu-oxidase_4"/>
    <property type="match status" value="1"/>
</dbReference>
<evidence type="ECO:0000256" key="6">
    <source>
        <dbReference type="ARBA" id="ARBA00022723"/>
    </source>
</evidence>